<dbReference type="PANTHER" id="PTHR21581:SF26">
    <property type="entry name" value="D-ALANYL-D-ALANINE ENDOPEPTIDASE"/>
    <property type="match status" value="1"/>
</dbReference>
<dbReference type="InterPro" id="IPR001967">
    <property type="entry name" value="Peptidase_S11_N"/>
</dbReference>
<keyword evidence="4" id="KW-0133">Cell shape</keyword>
<evidence type="ECO:0000256" key="4">
    <source>
        <dbReference type="ARBA" id="ARBA00022960"/>
    </source>
</evidence>
<dbReference type="InterPro" id="IPR018044">
    <property type="entry name" value="Peptidase_S11"/>
</dbReference>
<sequence>MLKKLSCILFLLIPFCTVGCSQAGYSMPYTADSEVSSFRVVNLEQERGTAIPFASELCVVNSNTGSSDVDMSNAEGAGLFDINGRNTIYAKNAHEKLYPASLTKVMTTLVALKHSSGDLMLTATANVRNLEAGAQVCGIKEGDQMTLDQALHLLLINSANDAAVMIAEGVAGSVEAFADMMNQEALALGATNTHFVNPHGLPDEDHYTTVYDMYLIMNAAINYSAFTEIIQMDSYTTVYTDKNGASREVSVSSTNRYMQGTAEIPGGITIIGGKTGTTNAAGHCLILLSRDAASNPYISVIMRADGGDFLYSQMTDLLEEINK</sequence>
<keyword evidence="2 10" id="KW-0732">Signal</keyword>
<dbReference type="PRINTS" id="PR00725">
    <property type="entry name" value="DADACBPTASE1"/>
</dbReference>
<dbReference type="Gene3D" id="3.40.710.10">
    <property type="entry name" value="DD-peptidase/beta-lactamase superfamily"/>
    <property type="match status" value="1"/>
</dbReference>
<gene>
    <name evidence="12" type="ORF">D7V94_05340</name>
</gene>
<keyword evidence="3" id="KW-0378">Hydrolase</keyword>
<dbReference type="GO" id="GO:0009002">
    <property type="term" value="F:serine-type D-Ala-D-Ala carboxypeptidase activity"/>
    <property type="evidence" value="ECO:0007669"/>
    <property type="project" value="InterPro"/>
</dbReference>
<evidence type="ECO:0000259" key="11">
    <source>
        <dbReference type="Pfam" id="PF00768"/>
    </source>
</evidence>
<evidence type="ECO:0000256" key="3">
    <source>
        <dbReference type="ARBA" id="ARBA00022801"/>
    </source>
</evidence>
<dbReference type="Pfam" id="PF00768">
    <property type="entry name" value="Peptidase_S11"/>
    <property type="match status" value="1"/>
</dbReference>
<proteinExistence type="inferred from homology"/>
<evidence type="ECO:0000256" key="2">
    <source>
        <dbReference type="ARBA" id="ARBA00022729"/>
    </source>
</evidence>
<keyword evidence="6" id="KW-0961">Cell wall biogenesis/degradation</keyword>
<evidence type="ECO:0000256" key="8">
    <source>
        <dbReference type="PIRSR" id="PIRSR618044-2"/>
    </source>
</evidence>
<evidence type="ECO:0000256" key="6">
    <source>
        <dbReference type="ARBA" id="ARBA00023316"/>
    </source>
</evidence>
<dbReference type="GO" id="GO:0009252">
    <property type="term" value="P:peptidoglycan biosynthetic process"/>
    <property type="evidence" value="ECO:0007669"/>
    <property type="project" value="UniProtKB-KW"/>
</dbReference>
<organism evidence="12 13">
    <name type="scientific">Parablautia intestinalis</name>
    <dbReference type="NCBI Taxonomy" id="2320100"/>
    <lineage>
        <taxon>Bacteria</taxon>
        <taxon>Bacillati</taxon>
        <taxon>Bacillota</taxon>
        <taxon>Clostridia</taxon>
        <taxon>Lachnospirales</taxon>
        <taxon>Lachnospiraceae</taxon>
        <taxon>Parablautia</taxon>
    </lineage>
</organism>
<feature type="chain" id="PRO_5017375774" evidence="10">
    <location>
        <begin position="24"/>
        <end position="323"/>
    </location>
</feature>
<dbReference type="EMBL" id="RAYQ01000004">
    <property type="protein sequence ID" value="RKI92910.1"/>
    <property type="molecule type" value="Genomic_DNA"/>
</dbReference>
<evidence type="ECO:0000256" key="5">
    <source>
        <dbReference type="ARBA" id="ARBA00022984"/>
    </source>
</evidence>
<comment type="caution">
    <text evidence="12">The sequence shown here is derived from an EMBL/GenBank/DDBJ whole genome shotgun (WGS) entry which is preliminary data.</text>
</comment>
<keyword evidence="13" id="KW-1185">Reference proteome</keyword>
<dbReference type="GO" id="GO:0008360">
    <property type="term" value="P:regulation of cell shape"/>
    <property type="evidence" value="ECO:0007669"/>
    <property type="project" value="UniProtKB-KW"/>
</dbReference>
<dbReference type="Proteomes" id="UP000280696">
    <property type="component" value="Unassembled WGS sequence"/>
</dbReference>
<dbReference type="PANTHER" id="PTHR21581">
    <property type="entry name" value="D-ALANYL-D-ALANINE CARBOXYPEPTIDASE"/>
    <property type="match status" value="1"/>
</dbReference>
<feature type="signal peptide" evidence="10">
    <location>
        <begin position="1"/>
        <end position="23"/>
    </location>
</feature>
<name>A0A3A9AMX2_9FIRM</name>
<comment type="similarity">
    <text evidence="1 9">Belongs to the peptidase S11 family.</text>
</comment>
<evidence type="ECO:0000256" key="10">
    <source>
        <dbReference type="SAM" id="SignalP"/>
    </source>
</evidence>
<evidence type="ECO:0000313" key="12">
    <source>
        <dbReference type="EMBL" id="RKI92910.1"/>
    </source>
</evidence>
<dbReference type="AlphaFoldDB" id="A0A3A9AMX2"/>
<keyword evidence="12" id="KW-0121">Carboxypeptidase</keyword>
<feature type="active site" evidence="7">
    <location>
        <position position="158"/>
    </location>
</feature>
<accession>A0A3A9AMX2</accession>
<keyword evidence="12" id="KW-0645">Protease</keyword>
<protein>
    <submittedName>
        <fullName evidence="12">D-alanyl-D-alanine carboxypeptidase</fullName>
    </submittedName>
</protein>
<dbReference type="InterPro" id="IPR012338">
    <property type="entry name" value="Beta-lactam/transpept-like"/>
</dbReference>
<dbReference type="GO" id="GO:0071555">
    <property type="term" value="P:cell wall organization"/>
    <property type="evidence" value="ECO:0007669"/>
    <property type="project" value="UniProtKB-KW"/>
</dbReference>
<reference evidence="12 13" key="1">
    <citation type="submission" date="2018-09" db="EMBL/GenBank/DDBJ databases">
        <title>Murine metabolic-syndrome-specific gut microbial biobank.</title>
        <authorList>
            <person name="Liu C."/>
        </authorList>
    </citation>
    <scope>NUCLEOTIDE SEQUENCE [LARGE SCALE GENOMIC DNA]</scope>
    <source>
        <strain evidence="12 13">0.1xD8-82</strain>
    </source>
</reference>
<evidence type="ECO:0000256" key="7">
    <source>
        <dbReference type="PIRSR" id="PIRSR618044-1"/>
    </source>
</evidence>
<feature type="domain" description="Peptidase S11 D-alanyl-D-alanine carboxypeptidase A N-terminal" evidence="11">
    <location>
        <begin position="72"/>
        <end position="305"/>
    </location>
</feature>
<feature type="active site" description="Acyl-ester intermediate" evidence="7">
    <location>
        <position position="101"/>
    </location>
</feature>
<dbReference type="GO" id="GO:0006508">
    <property type="term" value="P:proteolysis"/>
    <property type="evidence" value="ECO:0007669"/>
    <property type="project" value="InterPro"/>
</dbReference>
<dbReference type="SUPFAM" id="SSF56601">
    <property type="entry name" value="beta-lactamase/transpeptidase-like"/>
    <property type="match status" value="1"/>
</dbReference>
<keyword evidence="5" id="KW-0573">Peptidoglycan synthesis</keyword>
<evidence type="ECO:0000256" key="1">
    <source>
        <dbReference type="ARBA" id="ARBA00007164"/>
    </source>
</evidence>
<dbReference type="OrthoDB" id="9791132at2"/>
<evidence type="ECO:0000256" key="9">
    <source>
        <dbReference type="RuleBase" id="RU004016"/>
    </source>
</evidence>
<evidence type="ECO:0000313" key="13">
    <source>
        <dbReference type="Proteomes" id="UP000280696"/>
    </source>
</evidence>
<feature type="binding site" evidence="8">
    <location>
        <position position="274"/>
    </location>
    <ligand>
        <name>substrate</name>
    </ligand>
</feature>
<feature type="active site" description="Proton acceptor" evidence="7">
    <location>
        <position position="104"/>
    </location>
</feature>